<dbReference type="Proteomes" id="UP001500221">
    <property type="component" value="Unassembled WGS sequence"/>
</dbReference>
<evidence type="ECO:0000313" key="3">
    <source>
        <dbReference type="EMBL" id="GAA5145831.1"/>
    </source>
</evidence>
<accession>A0ABP9PFK5</accession>
<keyword evidence="4" id="KW-1185">Reference proteome</keyword>
<feature type="chain" id="PRO_5045399398" description="Neutral metalloprotease" evidence="2">
    <location>
        <begin position="30"/>
        <end position="547"/>
    </location>
</feature>
<evidence type="ECO:0000256" key="2">
    <source>
        <dbReference type="SAM" id="SignalP"/>
    </source>
</evidence>
<reference evidence="4" key="1">
    <citation type="journal article" date="2019" name="Int. J. Syst. Evol. Microbiol.">
        <title>The Global Catalogue of Microorganisms (GCM) 10K type strain sequencing project: providing services to taxonomists for standard genome sequencing and annotation.</title>
        <authorList>
            <consortium name="The Broad Institute Genomics Platform"/>
            <consortium name="The Broad Institute Genome Sequencing Center for Infectious Disease"/>
            <person name="Wu L."/>
            <person name="Ma J."/>
        </authorList>
    </citation>
    <scope>NUCLEOTIDE SEQUENCE [LARGE SCALE GENOMIC DNA]</scope>
    <source>
        <strain evidence="4">JCM 18459</strain>
    </source>
</reference>
<protein>
    <recommendedName>
        <fullName evidence="5">Neutral metalloprotease</fullName>
    </recommendedName>
</protein>
<gene>
    <name evidence="3" type="ORF">GCM10023340_15800</name>
</gene>
<comment type="caution">
    <text evidence="3">The sequence shown here is derived from an EMBL/GenBank/DDBJ whole genome shotgun (WGS) entry which is preliminary data.</text>
</comment>
<proteinExistence type="predicted"/>
<keyword evidence="2" id="KW-0732">Signal</keyword>
<evidence type="ECO:0000256" key="1">
    <source>
        <dbReference type="SAM" id="MobiDB-lite"/>
    </source>
</evidence>
<evidence type="ECO:0000313" key="4">
    <source>
        <dbReference type="Proteomes" id="UP001500221"/>
    </source>
</evidence>
<name>A0ABP9PFK5_9ACTN</name>
<dbReference type="NCBIfam" id="NF045524">
    <property type="entry name" value="MXAN_6640_HExxH"/>
    <property type="match status" value="1"/>
</dbReference>
<feature type="signal peptide" evidence="2">
    <location>
        <begin position="1"/>
        <end position="29"/>
    </location>
</feature>
<organism evidence="3 4">
    <name type="scientific">Nocardioides marinquilinus</name>
    <dbReference type="NCBI Taxonomy" id="1210400"/>
    <lineage>
        <taxon>Bacteria</taxon>
        <taxon>Bacillati</taxon>
        <taxon>Actinomycetota</taxon>
        <taxon>Actinomycetes</taxon>
        <taxon>Propionibacteriales</taxon>
        <taxon>Nocardioidaceae</taxon>
        <taxon>Nocardioides</taxon>
    </lineage>
</organism>
<dbReference type="EMBL" id="BAABKG010000002">
    <property type="protein sequence ID" value="GAA5145831.1"/>
    <property type="molecule type" value="Genomic_DNA"/>
</dbReference>
<dbReference type="RefSeq" id="WP_345456621.1">
    <property type="nucleotide sequence ID" value="NZ_BAABKG010000002.1"/>
</dbReference>
<evidence type="ECO:0008006" key="5">
    <source>
        <dbReference type="Google" id="ProtNLM"/>
    </source>
</evidence>
<sequence>MRLSRPTSHAATRLAALVASLSVVLALGAAPGGAAPASGDGDDAAAKGAATAPGVARAEAALARVQAIFATDGSRSAGRVPVGTRVDATMALRELANTRSRLSGDDRAAAEALLKRPTSSGGDGTLSYGSVKEAPPSCTPDLCVHYVRSGKHAPALRDANGNGVPDYVDLARTTLTDVHDTYLRAGYREPKPDGTRGGNAKIDVYIGDIGDQGVYGYCTSDEPEPDPTPSSFDRWAYCVLDEDYSEFPTNTPKENLQVTAAHEYFHATQFAYDRYEDAWLLEATATWAEDELYDGVDDNVQYLRSSQMARPRVPLDTFDQTGIQYGTWSFFRFLTEKYTTSRGGLPTLVLDIWRKADGRRGAPDLYSWQAVDRVLKARGTTGAAQLAAYGAANRRSQAAYDEGRANRYPTAPLGARRTLTTSSRVLSASTRLRHLTTWTARVQPASAAPKDWRLRVAVDLGPRNRGQVALVTVYPRQGAARVMKLGLGPAGVGSKVLAFGPGQTKAVEVTVANGSGRFTCWTGDPYSCAGTPLDDNVLEKVTLTAFR</sequence>
<feature type="region of interest" description="Disordered" evidence="1">
    <location>
        <begin position="113"/>
        <end position="134"/>
    </location>
</feature>